<dbReference type="InterPro" id="IPR029787">
    <property type="entry name" value="Nucleotide_cyclase"/>
</dbReference>
<evidence type="ECO:0000259" key="7">
    <source>
        <dbReference type="PROSITE" id="PS50112"/>
    </source>
</evidence>
<dbReference type="InterPro" id="IPR033479">
    <property type="entry name" value="dCache_1"/>
</dbReference>
<dbReference type="PROSITE" id="PS50113">
    <property type="entry name" value="PAC"/>
    <property type="match status" value="1"/>
</dbReference>
<accession>A0ABW9A2Q7</accession>
<protein>
    <submittedName>
        <fullName evidence="11">Diguanylate cyclase</fullName>
        <ecNumber evidence="11">2.7.7.65</ecNumber>
    </submittedName>
</protein>
<dbReference type="CDD" id="cd01949">
    <property type="entry name" value="GGDEF"/>
    <property type="match status" value="1"/>
</dbReference>
<dbReference type="Pfam" id="PF00990">
    <property type="entry name" value="GGDEF"/>
    <property type="match status" value="1"/>
</dbReference>
<sequence length="709" mass="79528">MNLSSLVTIGVVVTVLVTTASVLLVVDQFAGSYARKEAETRLKQLAWQMQEALERSMEERQIDMRILVARPSIREGKDLTRMRAVLNELQSNVPNYAWIGLARPDGSVMVSTNGVLEGQSVAQRPWYQEGQKNLYAGDYHPALLLEKKLPPQPEPWRFVDIAMPVKDPDGKYIGVMGMHLSWTWARDIAAKLLNPAGERYDVEVLIVREDGNVMLGPKALEEKKISTQSFKNSLTTNAGGATIEDWPDGQRYITGYSRTGQDARSTMLKWTVLVRQPEQIALEGFKELELRLVLMGGLIGLLLSALALYLTRRLVRPVNSLSAALERRAQGEAVEIPLVDGYREMQVLSSTLVNMVEREGKYLQEVRSLNETLEQRVAERTSRLHETAVALQNALDTQQENQIQLEESSAELRAILHNAHDAFIASDEHGQVREWNRQAEHLLGWTRAEAIGRSMSELIVPPEMREAHERGMAHFLATGQGGVVINNRIELQALHRDGHELPVEITVGHVQRRSGHLFIAFLHDITERLAFRESMREMALTDMLTALPNRRAFSNKLPEAMNRALRERSTMALLFMDIDGFKGVNDKYGHEAGDEMLVMFAKRLLHAVRDVDTVARLAGDEFIVILEKAHETPDAVAVAEKILQTMREPFVLTAATVSVSTSIGVSIYQPERHETPDPEALVARADKAMYDAKKAGKDRVCVFVESMTV</sequence>
<dbReference type="InterPro" id="IPR043128">
    <property type="entry name" value="Rev_trsase/Diguanyl_cyclase"/>
</dbReference>
<feature type="domain" description="GGDEF" evidence="10">
    <location>
        <begin position="569"/>
        <end position="705"/>
    </location>
</feature>
<dbReference type="Gene3D" id="6.10.340.10">
    <property type="match status" value="1"/>
</dbReference>
<evidence type="ECO:0000256" key="2">
    <source>
        <dbReference type="ARBA" id="ARBA00022475"/>
    </source>
</evidence>
<evidence type="ECO:0000259" key="10">
    <source>
        <dbReference type="PROSITE" id="PS50887"/>
    </source>
</evidence>
<evidence type="ECO:0000256" key="6">
    <source>
        <dbReference type="SAM" id="Phobius"/>
    </source>
</evidence>
<feature type="domain" description="PAC" evidence="8">
    <location>
        <begin position="487"/>
        <end position="537"/>
    </location>
</feature>
<comment type="subcellular location">
    <subcellularLocation>
        <location evidence="1">Cell membrane</location>
        <topology evidence="1">Multi-pass membrane protein</topology>
    </subcellularLocation>
</comment>
<evidence type="ECO:0000256" key="3">
    <source>
        <dbReference type="ARBA" id="ARBA00022692"/>
    </source>
</evidence>
<keyword evidence="3 6" id="KW-0812">Transmembrane</keyword>
<evidence type="ECO:0000256" key="1">
    <source>
        <dbReference type="ARBA" id="ARBA00004651"/>
    </source>
</evidence>
<proteinExistence type="predicted"/>
<keyword evidence="11" id="KW-0808">Transferase</keyword>
<evidence type="ECO:0000256" key="4">
    <source>
        <dbReference type="ARBA" id="ARBA00022989"/>
    </source>
</evidence>
<dbReference type="PROSITE" id="PS50887">
    <property type="entry name" value="GGDEF"/>
    <property type="match status" value="1"/>
</dbReference>
<dbReference type="NCBIfam" id="TIGR00254">
    <property type="entry name" value="GGDEF"/>
    <property type="match status" value="1"/>
</dbReference>
<dbReference type="Proteomes" id="UP001629246">
    <property type="component" value="Unassembled WGS sequence"/>
</dbReference>
<dbReference type="InterPro" id="IPR000160">
    <property type="entry name" value="GGDEF_dom"/>
</dbReference>
<dbReference type="CDD" id="cd00130">
    <property type="entry name" value="PAS"/>
    <property type="match status" value="1"/>
</dbReference>
<dbReference type="GO" id="GO:0052621">
    <property type="term" value="F:diguanylate cyclase activity"/>
    <property type="evidence" value="ECO:0007669"/>
    <property type="project" value="UniProtKB-EC"/>
</dbReference>
<keyword evidence="4 6" id="KW-1133">Transmembrane helix</keyword>
<dbReference type="SUPFAM" id="SSF55785">
    <property type="entry name" value="PYP-like sensor domain (PAS domain)"/>
    <property type="match status" value="1"/>
</dbReference>
<organism evidence="11 12">
    <name type="scientific">Herbaspirillum lusitanum</name>
    <dbReference type="NCBI Taxonomy" id="213312"/>
    <lineage>
        <taxon>Bacteria</taxon>
        <taxon>Pseudomonadati</taxon>
        <taxon>Pseudomonadota</taxon>
        <taxon>Betaproteobacteria</taxon>
        <taxon>Burkholderiales</taxon>
        <taxon>Oxalobacteraceae</taxon>
        <taxon>Herbaspirillum</taxon>
    </lineage>
</organism>
<dbReference type="Gene3D" id="3.30.70.270">
    <property type="match status" value="1"/>
</dbReference>
<evidence type="ECO:0000259" key="9">
    <source>
        <dbReference type="PROSITE" id="PS50885"/>
    </source>
</evidence>
<dbReference type="SMART" id="SM00091">
    <property type="entry name" value="PAS"/>
    <property type="match status" value="1"/>
</dbReference>
<dbReference type="InterPro" id="IPR035965">
    <property type="entry name" value="PAS-like_dom_sf"/>
</dbReference>
<evidence type="ECO:0000313" key="12">
    <source>
        <dbReference type="Proteomes" id="UP001629246"/>
    </source>
</evidence>
<feature type="domain" description="PAS" evidence="7">
    <location>
        <begin position="408"/>
        <end position="479"/>
    </location>
</feature>
<dbReference type="Pfam" id="PF02743">
    <property type="entry name" value="dCache_1"/>
    <property type="match status" value="1"/>
</dbReference>
<evidence type="ECO:0000256" key="5">
    <source>
        <dbReference type="ARBA" id="ARBA00023136"/>
    </source>
</evidence>
<keyword evidence="2" id="KW-1003">Cell membrane</keyword>
<dbReference type="InterPro" id="IPR000700">
    <property type="entry name" value="PAS-assoc_C"/>
</dbReference>
<feature type="domain" description="HAMP" evidence="9">
    <location>
        <begin position="312"/>
        <end position="364"/>
    </location>
</feature>
<dbReference type="InterPro" id="IPR000014">
    <property type="entry name" value="PAS"/>
</dbReference>
<dbReference type="RefSeq" id="WP_408154513.1">
    <property type="nucleotide sequence ID" value="NZ_JAQQFM010000001.1"/>
</dbReference>
<dbReference type="EC" id="2.7.7.65" evidence="11"/>
<feature type="transmembrane region" description="Helical" evidence="6">
    <location>
        <begin position="6"/>
        <end position="26"/>
    </location>
</feature>
<dbReference type="SUPFAM" id="SSF55073">
    <property type="entry name" value="Nucleotide cyclase"/>
    <property type="match status" value="1"/>
</dbReference>
<dbReference type="PROSITE" id="PS50112">
    <property type="entry name" value="PAS"/>
    <property type="match status" value="1"/>
</dbReference>
<dbReference type="InterPro" id="IPR003660">
    <property type="entry name" value="HAMP_dom"/>
</dbReference>
<dbReference type="PANTHER" id="PTHR46663">
    <property type="entry name" value="DIGUANYLATE CYCLASE DGCT-RELATED"/>
    <property type="match status" value="1"/>
</dbReference>
<comment type="caution">
    <text evidence="11">The sequence shown here is derived from an EMBL/GenBank/DDBJ whole genome shotgun (WGS) entry which is preliminary data.</text>
</comment>
<dbReference type="CDD" id="cd12914">
    <property type="entry name" value="PDC1_DGC_like"/>
    <property type="match status" value="1"/>
</dbReference>
<reference evidence="11 12" key="1">
    <citation type="journal article" date="2024" name="Chem. Sci.">
        <title>Discovery of megapolipeptins by genome mining of a Burkholderiales bacteria collection.</title>
        <authorList>
            <person name="Paulo B.S."/>
            <person name="Recchia M.J.J."/>
            <person name="Lee S."/>
            <person name="Fergusson C.H."/>
            <person name="Romanowski S.B."/>
            <person name="Hernandez A."/>
            <person name="Krull N."/>
            <person name="Liu D.Y."/>
            <person name="Cavanagh H."/>
            <person name="Bos A."/>
            <person name="Gray C.A."/>
            <person name="Murphy B.T."/>
            <person name="Linington R.G."/>
            <person name="Eustaquio A.S."/>
        </authorList>
    </citation>
    <scope>NUCLEOTIDE SEQUENCE [LARGE SCALE GENOMIC DNA]</scope>
    <source>
        <strain evidence="11 12">RL21-008-BIB-A</strain>
    </source>
</reference>
<keyword evidence="5 6" id="KW-0472">Membrane</keyword>
<dbReference type="Gene3D" id="3.30.450.20">
    <property type="entry name" value="PAS domain"/>
    <property type="match status" value="2"/>
</dbReference>
<name>A0ABW9A2Q7_9BURK</name>
<evidence type="ECO:0000259" key="8">
    <source>
        <dbReference type="PROSITE" id="PS50113"/>
    </source>
</evidence>
<dbReference type="NCBIfam" id="TIGR00229">
    <property type="entry name" value="sensory_box"/>
    <property type="match status" value="1"/>
</dbReference>
<feature type="transmembrane region" description="Helical" evidence="6">
    <location>
        <begin position="292"/>
        <end position="310"/>
    </location>
</feature>
<keyword evidence="12" id="KW-1185">Reference proteome</keyword>
<evidence type="ECO:0000313" key="11">
    <source>
        <dbReference type="EMBL" id="MFL9923163.1"/>
    </source>
</evidence>
<dbReference type="PANTHER" id="PTHR46663:SF4">
    <property type="entry name" value="DIGUANYLATE CYCLASE DGCT-RELATED"/>
    <property type="match status" value="1"/>
</dbReference>
<dbReference type="InterPro" id="IPR013767">
    <property type="entry name" value="PAS_fold"/>
</dbReference>
<dbReference type="InterPro" id="IPR052163">
    <property type="entry name" value="DGC-Regulatory_Protein"/>
</dbReference>
<gene>
    <name evidence="11" type="ORF">PQR62_02715</name>
</gene>
<keyword evidence="11" id="KW-0548">Nucleotidyltransferase</keyword>
<dbReference type="PROSITE" id="PS50885">
    <property type="entry name" value="HAMP"/>
    <property type="match status" value="1"/>
</dbReference>
<dbReference type="SMART" id="SM00267">
    <property type="entry name" value="GGDEF"/>
    <property type="match status" value="1"/>
</dbReference>
<dbReference type="EMBL" id="JAQQFM010000001">
    <property type="protein sequence ID" value="MFL9923163.1"/>
    <property type="molecule type" value="Genomic_DNA"/>
</dbReference>
<dbReference type="Pfam" id="PF00989">
    <property type="entry name" value="PAS"/>
    <property type="match status" value="1"/>
</dbReference>